<evidence type="ECO:0000313" key="2">
    <source>
        <dbReference type="EMBL" id="CAL4996693.1"/>
    </source>
</evidence>
<sequence>MMAAVGRPEERRVTTRGGAALSSPLVTTTATQLGDLPEECLALAIVLTSPRDASRCAAADSDHVWQRFIPTDGHFLLMSPAAKKKKKKDAYLGLCDAAGAAVDGGCRVWLDRATGAKCYALSARRLSLPWDDGEFSWKFTPHPRSRFGEVAELIECTCLDIYGRLPASALTPAMPYIRGVPGLRHSARGAPPRPQLTGPGDSGGVAATRHAVCLRPDDAGAGSVASGKEREEKVRRPRRRRDGWWEMEMGRLIVSAAVGEGGEEVVANLEALGWYPKRGLVLHGIEFRPIH</sequence>
<accession>A0ABC9B8F0</accession>
<evidence type="ECO:0000256" key="1">
    <source>
        <dbReference type="SAM" id="MobiDB-lite"/>
    </source>
</evidence>
<name>A0ABC9B8F0_9POAL</name>
<keyword evidence="3" id="KW-1185">Reference proteome</keyword>
<proteinExistence type="predicted"/>
<protein>
    <submittedName>
        <fullName evidence="2">Uncharacterized protein</fullName>
    </submittedName>
</protein>
<reference evidence="2" key="1">
    <citation type="submission" date="2024-10" db="EMBL/GenBank/DDBJ databases">
        <authorList>
            <person name="Ryan C."/>
        </authorList>
    </citation>
    <scope>NUCLEOTIDE SEQUENCE [LARGE SCALE GENOMIC DNA]</scope>
</reference>
<gene>
    <name evidence="2" type="ORF">URODEC1_LOCUS63039</name>
</gene>
<dbReference type="Proteomes" id="UP001497457">
    <property type="component" value="Chromosome 25rd"/>
</dbReference>
<evidence type="ECO:0000313" key="3">
    <source>
        <dbReference type="Proteomes" id="UP001497457"/>
    </source>
</evidence>
<dbReference type="PANTHER" id="PTHR32278">
    <property type="entry name" value="F-BOX DOMAIN-CONTAINING PROTEIN"/>
    <property type="match status" value="1"/>
</dbReference>
<dbReference type="AlphaFoldDB" id="A0ABC9B8F0"/>
<dbReference type="CDD" id="cd22162">
    <property type="entry name" value="F-box_AtSKIP3-like"/>
    <property type="match status" value="1"/>
</dbReference>
<feature type="region of interest" description="Disordered" evidence="1">
    <location>
        <begin position="184"/>
        <end position="203"/>
    </location>
</feature>
<dbReference type="EMBL" id="OZ075135">
    <property type="protein sequence ID" value="CAL4996693.1"/>
    <property type="molecule type" value="Genomic_DNA"/>
</dbReference>
<dbReference type="InterPro" id="IPR025886">
    <property type="entry name" value="PP2-like"/>
</dbReference>
<feature type="region of interest" description="Disordered" evidence="1">
    <location>
        <begin position="217"/>
        <end position="238"/>
    </location>
</feature>
<organism evidence="2 3">
    <name type="scientific">Urochloa decumbens</name>
    <dbReference type="NCBI Taxonomy" id="240449"/>
    <lineage>
        <taxon>Eukaryota</taxon>
        <taxon>Viridiplantae</taxon>
        <taxon>Streptophyta</taxon>
        <taxon>Embryophyta</taxon>
        <taxon>Tracheophyta</taxon>
        <taxon>Spermatophyta</taxon>
        <taxon>Magnoliopsida</taxon>
        <taxon>Liliopsida</taxon>
        <taxon>Poales</taxon>
        <taxon>Poaceae</taxon>
        <taxon>PACMAD clade</taxon>
        <taxon>Panicoideae</taxon>
        <taxon>Panicodae</taxon>
        <taxon>Paniceae</taxon>
        <taxon>Melinidinae</taxon>
        <taxon>Urochloa</taxon>
    </lineage>
</organism>
<dbReference type="PANTHER" id="PTHR32278:SF12">
    <property type="entry name" value="OS08G0150700 PROTEIN"/>
    <property type="match status" value="1"/>
</dbReference>
<dbReference type="Pfam" id="PF14299">
    <property type="entry name" value="PP2"/>
    <property type="match status" value="1"/>
</dbReference>